<evidence type="ECO:0000259" key="2">
    <source>
        <dbReference type="Pfam" id="PF06747"/>
    </source>
</evidence>
<keyword evidence="1" id="KW-1015">Disulfide bond</keyword>
<dbReference type="OMA" id="FHECDSE"/>
<dbReference type="InterPro" id="IPR010625">
    <property type="entry name" value="CHCH"/>
</dbReference>
<dbReference type="PANTHER" id="PTHR47565:SF2">
    <property type="entry name" value="CYTOCHROME C OXIDASE 19-1"/>
    <property type="match status" value="1"/>
</dbReference>
<sequence length="108" mass="12355">MLLSKALQAPIDFLVAGGSYGGNRGLRPIPPEKGIFPLDHFHECDSEKKEYIGCLKVSAHKSEQCRHLSKKYLHCRIDHDTYLLCRNLMAKQDMTELGFNKNKETIEH</sequence>
<dbReference type="Pfam" id="PF06747">
    <property type="entry name" value="CHCH"/>
    <property type="match status" value="1"/>
</dbReference>
<reference evidence="3 4" key="1">
    <citation type="journal article" date="2014" name="Science">
        <title>Plant genetics. Early allopolyploid evolution in the post-Neolithic Brassica napus oilseed genome.</title>
        <authorList>
            <person name="Chalhoub B."/>
            <person name="Denoeud F."/>
            <person name="Liu S."/>
            <person name="Parkin I.A."/>
            <person name="Tang H."/>
            <person name="Wang X."/>
            <person name="Chiquet J."/>
            <person name="Belcram H."/>
            <person name="Tong C."/>
            <person name="Samans B."/>
            <person name="Correa M."/>
            <person name="Da Silva C."/>
            <person name="Just J."/>
            <person name="Falentin C."/>
            <person name="Koh C.S."/>
            <person name="Le Clainche I."/>
            <person name="Bernard M."/>
            <person name="Bento P."/>
            <person name="Noel B."/>
            <person name="Labadie K."/>
            <person name="Alberti A."/>
            <person name="Charles M."/>
            <person name="Arnaud D."/>
            <person name="Guo H."/>
            <person name="Daviaud C."/>
            <person name="Alamery S."/>
            <person name="Jabbari K."/>
            <person name="Zhao M."/>
            <person name="Edger P.P."/>
            <person name="Chelaifa H."/>
            <person name="Tack D."/>
            <person name="Lassalle G."/>
            <person name="Mestiri I."/>
            <person name="Schnel N."/>
            <person name="Le Paslier M.C."/>
            <person name="Fan G."/>
            <person name="Renault V."/>
            <person name="Bayer P.E."/>
            <person name="Golicz A.A."/>
            <person name="Manoli S."/>
            <person name="Lee T.H."/>
            <person name="Thi V.H."/>
            <person name="Chalabi S."/>
            <person name="Hu Q."/>
            <person name="Fan C."/>
            <person name="Tollenaere R."/>
            <person name="Lu Y."/>
            <person name="Battail C."/>
            <person name="Shen J."/>
            <person name="Sidebottom C.H."/>
            <person name="Wang X."/>
            <person name="Canaguier A."/>
            <person name="Chauveau A."/>
            <person name="Berard A."/>
            <person name="Deniot G."/>
            <person name="Guan M."/>
            <person name="Liu Z."/>
            <person name="Sun F."/>
            <person name="Lim Y.P."/>
            <person name="Lyons E."/>
            <person name="Town C.D."/>
            <person name="Bancroft I."/>
            <person name="Wang X."/>
            <person name="Meng J."/>
            <person name="Ma J."/>
            <person name="Pires J.C."/>
            <person name="King G.J."/>
            <person name="Brunel D."/>
            <person name="Delourme R."/>
            <person name="Renard M."/>
            <person name="Aury J.M."/>
            <person name="Adams K.L."/>
            <person name="Batley J."/>
            <person name="Snowdon R.J."/>
            <person name="Tost J."/>
            <person name="Edwards D."/>
            <person name="Zhou Y."/>
            <person name="Hua W."/>
            <person name="Sharpe A.G."/>
            <person name="Paterson A.H."/>
            <person name="Guan C."/>
            <person name="Wincker P."/>
        </authorList>
    </citation>
    <scope>NUCLEOTIDE SEQUENCE [LARGE SCALE GENOMIC DNA]</scope>
    <source>
        <strain evidence="4">cv. Darmor-bzh</strain>
    </source>
</reference>
<feature type="domain" description="CHCH" evidence="2">
    <location>
        <begin position="44"/>
        <end position="76"/>
    </location>
</feature>
<dbReference type="PROSITE" id="PS51808">
    <property type="entry name" value="CHCH"/>
    <property type="match status" value="1"/>
</dbReference>
<dbReference type="Gramene" id="CDY28583">
    <property type="protein sequence ID" value="CDY28583"/>
    <property type="gene ID" value="GSBRNA2T00040553001"/>
</dbReference>
<dbReference type="STRING" id="3708.A0A078GVB8"/>
<dbReference type="GO" id="GO:0055070">
    <property type="term" value="P:copper ion homeostasis"/>
    <property type="evidence" value="ECO:0000318"/>
    <property type="project" value="GO_Central"/>
</dbReference>
<evidence type="ECO:0000256" key="1">
    <source>
        <dbReference type="ARBA" id="ARBA00023157"/>
    </source>
</evidence>
<dbReference type="Proteomes" id="UP000028999">
    <property type="component" value="Unassembled WGS sequence"/>
</dbReference>
<accession>A0A078GVB8</accession>
<dbReference type="GO" id="GO:0005743">
    <property type="term" value="C:mitochondrial inner membrane"/>
    <property type="evidence" value="ECO:0000318"/>
    <property type="project" value="GO_Central"/>
</dbReference>
<keyword evidence="4" id="KW-1185">Reference proteome</keyword>
<evidence type="ECO:0000313" key="3">
    <source>
        <dbReference type="EMBL" id="CDY28583.1"/>
    </source>
</evidence>
<name>A0A078GVB8_BRANA</name>
<protein>
    <submittedName>
        <fullName evidence="3">BnaC02g19520D protein</fullName>
    </submittedName>
</protein>
<dbReference type="PaxDb" id="3708-A0A078GVB8"/>
<dbReference type="EMBL" id="LK032222">
    <property type="protein sequence ID" value="CDY28583.1"/>
    <property type="molecule type" value="Genomic_DNA"/>
</dbReference>
<gene>
    <name evidence="3" type="primary">BnaC02g19520D</name>
    <name evidence="3" type="ORF">GSBRNA2T00040553001</name>
</gene>
<organism evidence="3 4">
    <name type="scientific">Brassica napus</name>
    <name type="common">Rape</name>
    <dbReference type="NCBI Taxonomy" id="3708"/>
    <lineage>
        <taxon>Eukaryota</taxon>
        <taxon>Viridiplantae</taxon>
        <taxon>Streptophyta</taxon>
        <taxon>Embryophyta</taxon>
        <taxon>Tracheophyta</taxon>
        <taxon>Spermatophyta</taxon>
        <taxon>Magnoliopsida</taxon>
        <taxon>eudicotyledons</taxon>
        <taxon>Gunneridae</taxon>
        <taxon>Pentapetalae</taxon>
        <taxon>rosids</taxon>
        <taxon>malvids</taxon>
        <taxon>Brassicales</taxon>
        <taxon>Brassicaceae</taxon>
        <taxon>Brassiceae</taxon>
        <taxon>Brassica</taxon>
    </lineage>
</organism>
<dbReference type="AlphaFoldDB" id="A0A078GVB8"/>
<proteinExistence type="predicted"/>
<dbReference type="GO" id="GO:0016531">
    <property type="term" value="F:copper chaperone activity"/>
    <property type="evidence" value="ECO:0000318"/>
    <property type="project" value="GO_Central"/>
</dbReference>
<dbReference type="PANTHER" id="PTHR47565">
    <property type="entry name" value="CYTOCHROME C OXIDASE 19-1"/>
    <property type="match status" value="1"/>
</dbReference>
<evidence type="ECO:0000313" key="4">
    <source>
        <dbReference type="Proteomes" id="UP000028999"/>
    </source>
</evidence>